<dbReference type="EnsemblBacteria" id="AAO91108">
    <property type="protein sequence ID" value="AAO91108"/>
    <property type="gene ID" value="CBU_1612"/>
</dbReference>
<reference evidence="1 2" key="2">
    <citation type="journal article" date="2009" name="Infect. Immun.">
        <title>Comparative genomics reveal extensive transposon-mediated genomic plasticity and diversity among potential effector proteins within the genus Coxiella.</title>
        <authorList>
            <person name="Beare P.A."/>
            <person name="Unsworth N."/>
            <person name="Andoh M."/>
            <person name="Voth D.E."/>
            <person name="Omsland A."/>
            <person name="Gilk S.D."/>
            <person name="Williams K.P."/>
            <person name="Sobral B.W."/>
            <person name="Kupko J.J.III."/>
            <person name="Porcella S.F."/>
            <person name="Samuel J.E."/>
            <person name="Heinzen R.A."/>
        </authorList>
    </citation>
    <scope>NUCLEOTIDE SEQUENCE [LARGE SCALE GENOMIC DNA]</scope>
    <source>
        <strain evidence="2">RSA 493 / Nine Mile phase I</strain>
    </source>
</reference>
<dbReference type="RefSeq" id="WP_010958326.1">
    <property type="nucleotide sequence ID" value="NC_002971.4"/>
</dbReference>
<dbReference type="AlphaFoldDB" id="Q83BA1"/>
<protein>
    <submittedName>
        <fullName evidence="1">Uncharacterized protein</fullName>
    </submittedName>
</protein>
<accession>Q83BA1</accession>
<organism evidence="1 2">
    <name type="scientific">Coxiella burnetii (strain RSA 493 / Nine Mile phase I)</name>
    <dbReference type="NCBI Taxonomy" id="227377"/>
    <lineage>
        <taxon>Bacteria</taxon>
        <taxon>Pseudomonadati</taxon>
        <taxon>Pseudomonadota</taxon>
        <taxon>Gammaproteobacteria</taxon>
        <taxon>Legionellales</taxon>
        <taxon>Coxiellaceae</taxon>
        <taxon>Coxiella</taxon>
    </lineage>
</organism>
<evidence type="ECO:0000313" key="1">
    <source>
        <dbReference type="EMBL" id="AAO91108.1"/>
    </source>
</evidence>
<gene>
    <name evidence="1" type="ordered locus">CBU_1612</name>
</gene>
<dbReference type="EMBL" id="AE016828">
    <property type="protein sequence ID" value="AAO91108.1"/>
    <property type="molecule type" value="Genomic_DNA"/>
</dbReference>
<proteinExistence type="predicted"/>
<dbReference type="STRING" id="227377.CBU_1612"/>
<dbReference type="KEGG" id="cbu:CBU_1612"/>
<keyword evidence="2" id="KW-1185">Reference proteome</keyword>
<evidence type="ECO:0000313" key="2">
    <source>
        <dbReference type="Proteomes" id="UP000002671"/>
    </source>
</evidence>
<sequence length="31" mass="3963">MSCFPFDLWWHWFLDFLKKHFFHFISSLVSI</sequence>
<name>Q83BA1_COXBU</name>
<dbReference type="HOGENOM" id="CLU_3396037_0_0_6"/>
<dbReference type="GeneID" id="1209523"/>
<dbReference type="Proteomes" id="UP000002671">
    <property type="component" value="Chromosome"/>
</dbReference>
<dbReference type="RefSeq" id="NP_820594.1">
    <property type="nucleotide sequence ID" value="NC_002971.4"/>
</dbReference>
<reference evidence="1 2" key="1">
    <citation type="journal article" date="2003" name="Proc. Natl. Acad. Sci. U.S.A.">
        <title>Complete genome sequence of the Q-fever pathogen, Coxiella burnetii.</title>
        <authorList>
            <person name="Seshadri R."/>
            <person name="Paulsen I.T."/>
            <person name="Eisen J.A."/>
            <person name="Read T.D."/>
            <person name="Nelson K.E."/>
            <person name="Nelson W.C."/>
            <person name="Ward N.L."/>
            <person name="Tettelin H."/>
            <person name="Davidsen T.M."/>
            <person name="Beanan M.J."/>
            <person name="Deboy R.T."/>
            <person name="Daugherty S.C."/>
            <person name="Brinkac L.M."/>
            <person name="Madupu R."/>
            <person name="Dodson R.J."/>
            <person name="Khouri H.M."/>
            <person name="Lee K.H."/>
            <person name="Carty H.A."/>
            <person name="Scanlan D."/>
            <person name="Heinzen R.A."/>
            <person name="Thompson H.A."/>
            <person name="Samuel J.E."/>
            <person name="Fraser C.M."/>
            <person name="Heidelberg J.F."/>
        </authorList>
    </citation>
    <scope>NUCLEOTIDE SEQUENCE [LARGE SCALE GENOMIC DNA]</scope>
    <source>
        <strain evidence="2">RSA 493 / Nine Mile phase I</strain>
    </source>
</reference>